<comment type="similarity">
    <text evidence="4">Belongs to the peptidase C15 family.</text>
</comment>
<accession>A0AAV3UCN6</accession>
<evidence type="ECO:0000256" key="5">
    <source>
        <dbReference type="ARBA" id="ARBA00012915"/>
    </source>
</evidence>
<dbReference type="PANTHER" id="PTHR23402">
    <property type="entry name" value="PROTEASE FAMILY C15 PYROGLUTAMYL-PEPTIDASE I-RELATED"/>
    <property type="match status" value="1"/>
</dbReference>
<dbReference type="EC" id="3.4.19.3" evidence="5 10"/>
<dbReference type="InterPro" id="IPR016125">
    <property type="entry name" value="Peptidase_C15-like"/>
</dbReference>
<dbReference type="GO" id="GO:0006508">
    <property type="term" value="P:proteolysis"/>
    <property type="evidence" value="ECO:0007669"/>
    <property type="project" value="UniProtKB-KW"/>
</dbReference>
<evidence type="ECO:0000256" key="9">
    <source>
        <dbReference type="ARBA" id="ARBA00022807"/>
    </source>
</evidence>
<dbReference type="RefSeq" id="WP_227775474.1">
    <property type="nucleotide sequence ID" value="NZ_BAABKX010000001.1"/>
</dbReference>
<comment type="caution">
    <text evidence="11">The sequence shown here is derived from an EMBL/GenBank/DDBJ whole genome shotgun (WGS) entry which is preliminary data.</text>
</comment>
<evidence type="ECO:0000256" key="1">
    <source>
        <dbReference type="ARBA" id="ARBA00001770"/>
    </source>
</evidence>
<comment type="catalytic activity">
    <reaction evidence="1 10">
        <text>Release of an N-terminal pyroglutamyl group from a polypeptide, the second amino acid generally not being Pro.</text>
        <dbReference type="EC" id="3.4.19.3"/>
    </reaction>
</comment>
<feature type="active site" evidence="10">
    <location>
        <position position="79"/>
    </location>
</feature>
<evidence type="ECO:0000256" key="4">
    <source>
        <dbReference type="ARBA" id="ARBA00006641"/>
    </source>
</evidence>
<dbReference type="AlphaFoldDB" id="A0AAV3UCN6"/>
<evidence type="ECO:0000256" key="8">
    <source>
        <dbReference type="ARBA" id="ARBA00022801"/>
    </source>
</evidence>
<evidence type="ECO:0000256" key="3">
    <source>
        <dbReference type="ARBA" id="ARBA00004496"/>
    </source>
</evidence>
<dbReference type="EMBL" id="BAABKX010000001">
    <property type="protein sequence ID" value="GAA5042881.1"/>
    <property type="molecule type" value="Genomic_DNA"/>
</dbReference>
<gene>
    <name evidence="11" type="primary">pcp</name>
    <name evidence="11" type="ORF">GCM10025751_06790</name>
</gene>
<keyword evidence="9" id="KW-0788">Thiol protease</keyword>
<dbReference type="PIRSF" id="PIRSF015592">
    <property type="entry name" value="Prld-crbxl_pptds"/>
    <property type="match status" value="1"/>
</dbReference>
<evidence type="ECO:0000313" key="11">
    <source>
        <dbReference type="EMBL" id="GAA5042881.1"/>
    </source>
</evidence>
<comment type="function">
    <text evidence="2">Removes 5-oxoproline from various penultimate amino acid residues except L-proline.</text>
</comment>
<evidence type="ECO:0000256" key="6">
    <source>
        <dbReference type="ARBA" id="ARBA00022490"/>
    </source>
</evidence>
<dbReference type="InterPro" id="IPR033693">
    <property type="entry name" value="PGPEP1_Glu_AS"/>
</dbReference>
<dbReference type="InterPro" id="IPR000816">
    <property type="entry name" value="Peptidase_C15"/>
</dbReference>
<organism evidence="11 12">
    <name type="scientific">Haladaptatus pallidirubidus</name>
    <dbReference type="NCBI Taxonomy" id="1008152"/>
    <lineage>
        <taxon>Archaea</taxon>
        <taxon>Methanobacteriati</taxon>
        <taxon>Methanobacteriota</taxon>
        <taxon>Stenosarchaea group</taxon>
        <taxon>Halobacteria</taxon>
        <taxon>Halobacteriales</taxon>
        <taxon>Haladaptataceae</taxon>
        <taxon>Haladaptatus</taxon>
    </lineage>
</organism>
<dbReference type="Pfam" id="PF01470">
    <property type="entry name" value="Peptidase_C15"/>
    <property type="match status" value="1"/>
</dbReference>
<keyword evidence="8" id="KW-0378">Hydrolase</keyword>
<dbReference type="PRINTS" id="PR00706">
    <property type="entry name" value="PYROGLUPTASE"/>
</dbReference>
<keyword evidence="6" id="KW-0963">Cytoplasm</keyword>
<dbReference type="PANTHER" id="PTHR23402:SF1">
    <property type="entry name" value="PYROGLUTAMYL-PEPTIDASE I"/>
    <property type="match status" value="1"/>
</dbReference>
<dbReference type="PROSITE" id="PS01333">
    <property type="entry name" value="PYRASE_GLU"/>
    <property type="match status" value="1"/>
</dbReference>
<evidence type="ECO:0000256" key="7">
    <source>
        <dbReference type="ARBA" id="ARBA00022670"/>
    </source>
</evidence>
<comment type="subcellular location">
    <subcellularLocation>
        <location evidence="3">Cytoplasm</location>
    </subcellularLocation>
</comment>
<sequence>MTLLLTGYEPFGDHDENPSAVVARGLDGEEIAGHEITGHVLPVEFERTAGEMQTLVETHDPTAIAATGLAAGRAGISVERVGINVNDCGSTSDNADAEPRNERIRPDDRAGYFATLPVVSVVEELLENGIPARVSNTAGTHLCNNVLYSTRAYLESEKRDVPMGFVHLPCTPGMAAKQAREGDGTRGASVKPSLSLSMQTEAIRRTFEVTLAGE</sequence>
<evidence type="ECO:0000313" key="12">
    <source>
        <dbReference type="Proteomes" id="UP001501729"/>
    </source>
</evidence>
<keyword evidence="7" id="KW-0645">Protease</keyword>
<keyword evidence="12" id="KW-1185">Reference proteome</keyword>
<dbReference type="GO" id="GO:0016920">
    <property type="term" value="F:pyroglutamyl-peptidase activity"/>
    <property type="evidence" value="ECO:0007669"/>
    <property type="project" value="UniProtKB-EC"/>
</dbReference>
<protein>
    <recommendedName>
        <fullName evidence="5 10">Pyroglutamyl-peptidase I</fullName>
        <ecNumber evidence="5 10">3.4.19.3</ecNumber>
    </recommendedName>
</protein>
<reference evidence="11 12" key="1">
    <citation type="journal article" date="2019" name="Int. J. Syst. Evol. Microbiol.">
        <title>The Global Catalogue of Microorganisms (GCM) 10K type strain sequencing project: providing services to taxonomists for standard genome sequencing and annotation.</title>
        <authorList>
            <consortium name="The Broad Institute Genomics Platform"/>
            <consortium name="The Broad Institute Genome Sequencing Center for Infectious Disease"/>
            <person name="Wu L."/>
            <person name="Ma J."/>
        </authorList>
    </citation>
    <scope>NUCLEOTIDE SEQUENCE [LARGE SCALE GENOMIC DNA]</scope>
    <source>
        <strain evidence="11 12">JCM 17504</strain>
    </source>
</reference>
<evidence type="ECO:0000256" key="2">
    <source>
        <dbReference type="ARBA" id="ARBA00002280"/>
    </source>
</evidence>
<dbReference type="InterPro" id="IPR036440">
    <property type="entry name" value="Peptidase_C15-like_sf"/>
</dbReference>
<dbReference type="Proteomes" id="UP001501729">
    <property type="component" value="Unassembled WGS sequence"/>
</dbReference>
<dbReference type="GeneID" id="68611224"/>
<dbReference type="SUPFAM" id="SSF53182">
    <property type="entry name" value="Pyrrolidone carboxyl peptidase (pyroglutamate aminopeptidase)"/>
    <property type="match status" value="1"/>
</dbReference>
<proteinExistence type="inferred from homology"/>
<dbReference type="GO" id="GO:0005829">
    <property type="term" value="C:cytosol"/>
    <property type="evidence" value="ECO:0007669"/>
    <property type="project" value="InterPro"/>
</dbReference>
<dbReference type="Gene3D" id="3.40.630.20">
    <property type="entry name" value="Peptidase C15, pyroglutamyl peptidase I-like"/>
    <property type="match status" value="1"/>
</dbReference>
<dbReference type="CDD" id="cd00501">
    <property type="entry name" value="Peptidase_C15"/>
    <property type="match status" value="1"/>
</dbReference>
<name>A0AAV3UCN6_9EURY</name>
<evidence type="ECO:0000256" key="10">
    <source>
        <dbReference type="PROSITE-ProRule" id="PRU10076"/>
    </source>
</evidence>